<evidence type="ECO:0000259" key="5">
    <source>
        <dbReference type="Pfam" id="PF13476"/>
    </source>
</evidence>
<dbReference type="OrthoDB" id="241568at2157"/>
<dbReference type="SUPFAM" id="SSF52540">
    <property type="entry name" value="P-loop containing nucleoside triphosphate hydrolases"/>
    <property type="match status" value="1"/>
</dbReference>
<dbReference type="STRING" id="308853.SAMN05421752_11325"/>
<dbReference type="Pfam" id="PF13476">
    <property type="entry name" value="AAA_23"/>
    <property type="match status" value="1"/>
</dbReference>
<evidence type="ECO:0000256" key="3">
    <source>
        <dbReference type="SAM" id="Coils"/>
    </source>
</evidence>
<dbReference type="EMBL" id="FTNR01000013">
    <property type="protein sequence ID" value="SIS13298.1"/>
    <property type="molecule type" value="Genomic_DNA"/>
</dbReference>
<feature type="coiled-coil region" evidence="3">
    <location>
        <begin position="351"/>
        <end position="506"/>
    </location>
</feature>
<dbReference type="NCBIfam" id="NF045487">
    <property type="entry name" value="ASRP"/>
    <property type="match status" value="1"/>
</dbReference>
<evidence type="ECO:0000256" key="4">
    <source>
        <dbReference type="SAM" id="MobiDB-lite"/>
    </source>
</evidence>
<keyword evidence="7" id="KW-1185">Reference proteome</keyword>
<proteinExistence type="inferred from homology"/>
<accession>A0A1N7GLC9</accession>
<dbReference type="Gene3D" id="3.40.50.300">
    <property type="entry name" value="P-loop containing nucleotide triphosphate hydrolases"/>
    <property type="match status" value="2"/>
</dbReference>
<feature type="compositionally biased region" description="Basic and acidic residues" evidence="4">
    <location>
        <begin position="237"/>
        <end position="254"/>
    </location>
</feature>
<dbReference type="PANTHER" id="PTHR32114:SF2">
    <property type="entry name" value="ABC TRANSPORTER ABCH.3"/>
    <property type="match status" value="1"/>
</dbReference>
<sequence>MSINSPDPKPRNEFEELHISVQNIGGISAGEMAISPGVTLLSGENASNKSSFLRGLAAVLGGPVPPIKSDANNGTVSLQTADEEYVLNVSNRDGDPVVTDANQASDQRDLCELFVALGERNPIRRRILTDGDLYELLMRPVDTAEIEAEIERLSTRKDELDDRLAELDRMEDRLPTLRTRANTVQDKIDGIETQLREKRDEIDRRETETEEHDVFDDLKEKRSEHETVRNRIQTQRDAVRSLENEREDVLEQRKQLGPADSSADVDSIETEIEQLHHQKQQVTTTINALSPIVEMNNQLLDDQQEIPAEMKADEVVAELDPTSRSITCWTCGNTVEREEIAEQVRVVQEILQEKRHQRETITDRIESLEEDKRQLERQRDERERLEQKEHSIEAEIERREVQLSDLREQQSSLDDEIQSLQADAEAIDGRDDELIDCYNEVSSLEYERGQLESELNELEQELERLEAELAKRDELEAERDSVATNLQEQRDRIETLERDLVTTFNESMQQVLDRLAYENIERVWIERLTGSDGSPTETDFELHVVRSSESGTAYEDTIESLSKSEREVIGLVVAFAGYLVHDVESELPVIVIDAIEMLDADRIRGLLDYFNRHAAHVVAAVLPEEAAELDETYPTVSTSSFTVVS</sequence>
<dbReference type="InterPro" id="IPR038729">
    <property type="entry name" value="Rad50/SbcC_AAA"/>
</dbReference>
<name>A0A1N7GLC9_9EURY</name>
<evidence type="ECO:0000313" key="6">
    <source>
        <dbReference type="EMBL" id="SIS13298.1"/>
    </source>
</evidence>
<keyword evidence="1 3" id="KW-0175">Coiled coil</keyword>
<evidence type="ECO:0000313" key="7">
    <source>
        <dbReference type="Proteomes" id="UP000185936"/>
    </source>
</evidence>
<feature type="domain" description="Rad50/SbcC-type AAA" evidence="5">
    <location>
        <begin position="19"/>
        <end position="235"/>
    </location>
</feature>
<dbReference type="InterPro" id="IPR027417">
    <property type="entry name" value="P-loop_NTPase"/>
</dbReference>
<organism evidence="6 7">
    <name type="scientific">Natronorubrum thiooxidans</name>
    <dbReference type="NCBI Taxonomy" id="308853"/>
    <lineage>
        <taxon>Archaea</taxon>
        <taxon>Methanobacteriati</taxon>
        <taxon>Methanobacteriota</taxon>
        <taxon>Stenosarchaea group</taxon>
        <taxon>Halobacteria</taxon>
        <taxon>Halobacteriales</taxon>
        <taxon>Natrialbaceae</taxon>
        <taxon>Natronorubrum</taxon>
    </lineage>
</organism>
<protein>
    <submittedName>
        <fullName evidence="6">AAA domain-containing protein</fullName>
    </submittedName>
</protein>
<evidence type="ECO:0000256" key="1">
    <source>
        <dbReference type="ARBA" id="ARBA00023054"/>
    </source>
</evidence>
<reference evidence="7" key="1">
    <citation type="submission" date="2017-01" db="EMBL/GenBank/DDBJ databases">
        <authorList>
            <person name="Varghese N."/>
            <person name="Submissions S."/>
        </authorList>
    </citation>
    <scope>NUCLEOTIDE SEQUENCE [LARGE SCALE GENOMIC DNA]</scope>
    <source>
        <strain evidence="7">type strain: HArc-</strain>
    </source>
</reference>
<evidence type="ECO:0000256" key="2">
    <source>
        <dbReference type="ARBA" id="ARBA00049666"/>
    </source>
</evidence>
<comment type="similarity">
    <text evidence="2">Belongs to the Sph1/Sph2 family.</text>
</comment>
<dbReference type="Proteomes" id="UP000185936">
    <property type="component" value="Unassembled WGS sequence"/>
</dbReference>
<dbReference type="PANTHER" id="PTHR32114">
    <property type="entry name" value="ABC TRANSPORTER ABCH.3"/>
    <property type="match status" value="1"/>
</dbReference>
<feature type="region of interest" description="Disordered" evidence="4">
    <location>
        <begin position="226"/>
        <end position="262"/>
    </location>
</feature>
<dbReference type="RefSeq" id="WP_076610195.1">
    <property type="nucleotide sequence ID" value="NZ_FTNR01000013.1"/>
</dbReference>
<dbReference type="AlphaFoldDB" id="A0A1N7GLC9"/>
<gene>
    <name evidence="6" type="ORF">SAMN05421752_11325</name>
</gene>